<keyword evidence="5" id="KW-1185">Reference proteome</keyword>
<dbReference type="Gene3D" id="3.90.470.20">
    <property type="entry name" value="4'-phosphopantetheinyl transferase domain"/>
    <property type="match status" value="1"/>
</dbReference>
<dbReference type="PRINTS" id="PR01399">
    <property type="entry name" value="ENTSNTHTASED"/>
</dbReference>
<evidence type="ECO:0000259" key="2">
    <source>
        <dbReference type="Pfam" id="PF01648"/>
    </source>
</evidence>
<dbReference type="EMBL" id="BONE01000028">
    <property type="protein sequence ID" value="GIF74245.1"/>
    <property type="molecule type" value="Genomic_DNA"/>
</dbReference>
<accession>A0ABQ4CSI5</accession>
<proteinExistence type="predicted"/>
<feature type="domain" description="4'-phosphopantetheinyl transferase N-terminal" evidence="3">
    <location>
        <begin position="42"/>
        <end position="108"/>
    </location>
</feature>
<evidence type="ECO:0000313" key="5">
    <source>
        <dbReference type="Proteomes" id="UP000604117"/>
    </source>
</evidence>
<dbReference type="InterPro" id="IPR008278">
    <property type="entry name" value="4-PPantetheinyl_Trfase_dom"/>
</dbReference>
<dbReference type="InterPro" id="IPR003542">
    <property type="entry name" value="Enbac_synth_compD-like"/>
</dbReference>
<dbReference type="PANTHER" id="PTHR38096">
    <property type="entry name" value="ENTEROBACTIN SYNTHASE COMPONENT D"/>
    <property type="match status" value="1"/>
</dbReference>
<dbReference type="Proteomes" id="UP000604117">
    <property type="component" value="Unassembled WGS sequence"/>
</dbReference>
<keyword evidence="1 4" id="KW-0808">Transferase</keyword>
<reference evidence="4 5" key="1">
    <citation type="submission" date="2021-01" db="EMBL/GenBank/DDBJ databases">
        <title>Whole genome shotgun sequence of Asanoa siamensis NBRC 107932.</title>
        <authorList>
            <person name="Komaki H."/>
            <person name="Tamura T."/>
        </authorList>
    </citation>
    <scope>NUCLEOTIDE SEQUENCE [LARGE SCALE GENOMIC DNA]</scope>
    <source>
        <strain evidence="4 5">NBRC 107932</strain>
    </source>
</reference>
<gene>
    <name evidence="4" type="ORF">Asi02nite_37630</name>
</gene>
<dbReference type="RefSeq" id="WP_239126811.1">
    <property type="nucleotide sequence ID" value="NZ_BONE01000028.1"/>
</dbReference>
<evidence type="ECO:0000259" key="3">
    <source>
        <dbReference type="Pfam" id="PF17837"/>
    </source>
</evidence>
<dbReference type="Pfam" id="PF17837">
    <property type="entry name" value="4PPT_N"/>
    <property type="match status" value="1"/>
</dbReference>
<comment type="caution">
    <text evidence="4">The sequence shown here is derived from an EMBL/GenBank/DDBJ whole genome shotgun (WGS) entry which is preliminary data.</text>
</comment>
<dbReference type="Pfam" id="PF01648">
    <property type="entry name" value="ACPS"/>
    <property type="match status" value="1"/>
</dbReference>
<organism evidence="4 5">
    <name type="scientific">Asanoa siamensis</name>
    <dbReference type="NCBI Taxonomy" id="926357"/>
    <lineage>
        <taxon>Bacteria</taxon>
        <taxon>Bacillati</taxon>
        <taxon>Actinomycetota</taxon>
        <taxon>Actinomycetes</taxon>
        <taxon>Micromonosporales</taxon>
        <taxon>Micromonosporaceae</taxon>
        <taxon>Asanoa</taxon>
    </lineage>
</organism>
<dbReference type="InterPro" id="IPR041354">
    <property type="entry name" value="4PPT_N"/>
</dbReference>
<sequence>MRPRSAPAAPSSRGRIEAVLPPAAVAVERFDDADPVWLFPSEAAVVAGAVEKRRKEFATVRLCAREALARLGVAATPLVPGERGAPAWPPGVVGSMTHCDGYRAAAVAPAAQVAALGIDAEPDLPLPEGVLDMVASPAEVAAFPAVAGPQWGRLLFCAKEALYKAWFPLTGRWLGFEEARVDLAVDGTFSAGVLTNGAALGDRVLTRFTGRWHAADGLLLATVAVPS</sequence>
<protein>
    <submittedName>
        <fullName evidence="4">4'-phosphopantetheinyl transferase</fullName>
    </submittedName>
</protein>
<name>A0ABQ4CSI5_9ACTN</name>
<feature type="domain" description="4'-phosphopantetheinyl transferase" evidence="2">
    <location>
        <begin position="116"/>
        <end position="196"/>
    </location>
</feature>
<dbReference type="InterPro" id="IPR037143">
    <property type="entry name" value="4-PPantetheinyl_Trfase_dom_sf"/>
</dbReference>
<evidence type="ECO:0000313" key="4">
    <source>
        <dbReference type="EMBL" id="GIF74245.1"/>
    </source>
</evidence>
<evidence type="ECO:0000256" key="1">
    <source>
        <dbReference type="ARBA" id="ARBA00022679"/>
    </source>
</evidence>
<dbReference type="SUPFAM" id="SSF56214">
    <property type="entry name" value="4'-phosphopantetheinyl transferase"/>
    <property type="match status" value="1"/>
</dbReference>
<dbReference type="GO" id="GO:0016740">
    <property type="term" value="F:transferase activity"/>
    <property type="evidence" value="ECO:0007669"/>
    <property type="project" value="UniProtKB-KW"/>
</dbReference>
<dbReference type="PANTHER" id="PTHR38096:SF1">
    <property type="entry name" value="ENTEROBACTIN SYNTHASE COMPONENT D"/>
    <property type="match status" value="1"/>
</dbReference>